<dbReference type="GO" id="GO:0008483">
    <property type="term" value="F:transaminase activity"/>
    <property type="evidence" value="ECO:0007669"/>
    <property type="project" value="TreeGrafter"/>
</dbReference>
<dbReference type="GO" id="GO:0000271">
    <property type="term" value="P:polysaccharide biosynthetic process"/>
    <property type="evidence" value="ECO:0007669"/>
    <property type="project" value="TreeGrafter"/>
</dbReference>
<dbReference type="OrthoDB" id="5955158at2759"/>
<dbReference type="InterPro" id="IPR015424">
    <property type="entry name" value="PyrdxlP-dep_Trfase"/>
</dbReference>
<dbReference type="InterPro" id="IPR015421">
    <property type="entry name" value="PyrdxlP-dep_Trfase_major"/>
</dbReference>
<dbReference type="PANTHER" id="PTHR30244">
    <property type="entry name" value="TRANSAMINASE"/>
    <property type="match status" value="1"/>
</dbReference>
<dbReference type="AlphaFoldDB" id="A0A7R8WMT5"/>
<reference evidence="1" key="1">
    <citation type="submission" date="2020-11" db="EMBL/GenBank/DDBJ databases">
        <authorList>
            <person name="Tran Van P."/>
        </authorList>
    </citation>
    <scope>NUCLEOTIDE SEQUENCE</scope>
</reference>
<dbReference type="Gene3D" id="3.40.640.10">
    <property type="entry name" value="Type I PLP-dependent aspartate aminotransferase-like (Major domain)"/>
    <property type="match status" value="1"/>
</dbReference>
<dbReference type="Pfam" id="PF01041">
    <property type="entry name" value="DegT_DnrJ_EryC1"/>
    <property type="match status" value="1"/>
</dbReference>
<dbReference type="GO" id="GO:0030170">
    <property type="term" value="F:pyridoxal phosphate binding"/>
    <property type="evidence" value="ECO:0007669"/>
    <property type="project" value="TreeGrafter"/>
</dbReference>
<dbReference type="InterPro" id="IPR000653">
    <property type="entry name" value="DegT/StrS_aminotransferase"/>
</dbReference>
<accession>A0A7R8WMT5</accession>
<evidence type="ECO:0000313" key="1">
    <source>
        <dbReference type="EMBL" id="CAD7234664.1"/>
    </source>
</evidence>
<gene>
    <name evidence="1" type="ORF">CTOB1V02_LOCUS12480</name>
</gene>
<protein>
    <submittedName>
        <fullName evidence="1">Uncharacterized protein</fullName>
    </submittedName>
</protein>
<organism evidence="1">
    <name type="scientific">Cyprideis torosa</name>
    <dbReference type="NCBI Taxonomy" id="163714"/>
    <lineage>
        <taxon>Eukaryota</taxon>
        <taxon>Metazoa</taxon>
        <taxon>Ecdysozoa</taxon>
        <taxon>Arthropoda</taxon>
        <taxon>Crustacea</taxon>
        <taxon>Oligostraca</taxon>
        <taxon>Ostracoda</taxon>
        <taxon>Podocopa</taxon>
        <taxon>Podocopida</taxon>
        <taxon>Cytherocopina</taxon>
        <taxon>Cytheroidea</taxon>
        <taxon>Cytherideidae</taxon>
        <taxon>Cyprideis</taxon>
    </lineage>
</organism>
<dbReference type="SUPFAM" id="SSF53383">
    <property type="entry name" value="PLP-dependent transferases"/>
    <property type="match status" value="1"/>
</dbReference>
<dbReference type="PANTHER" id="PTHR30244:SF34">
    <property type="entry name" value="DTDP-4-AMINO-4,6-DIDEOXYGALACTOSE TRANSAMINASE"/>
    <property type="match status" value="1"/>
</dbReference>
<name>A0A7R8WMT5_9CRUS</name>
<sequence length="190" mass="20494">MSGKEMAHIEQVFKENYIAPVGPTLNAFEHDLEHYLGEGVHVAALNSASSAIHLALIMCGIGKGDKVLCQSFTFCGSAHPIVYQGAEPIFIDSERETWNLDPALLEEAIETEIKKGQKPKALVVVHLYGMPAKWEEIAGLCKQYDIKIIEDAAEALGSEYKGRKCGTLGDFGVLSFNGNKIITTSGGGAL</sequence>
<proteinExistence type="predicted"/>
<dbReference type="EMBL" id="OB669408">
    <property type="protein sequence ID" value="CAD7234664.1"/>
    <property type="molecule type" value="Genomic_DNA"/>
</dbReference>
<feature type="non-terminal residue" evidence="1">
    <location>
        <position position="190"/>
    </location>
</feature>